<keyword evidence="2" id="KW-0732">Signal</keyword>
<name>A0A449BFG7_HAPAX</name>
<dbReference type="PANTHER" id="PTHR30535">
    <property type="entry name" value="VITAMIN B12-BINDING PROTEIN"/>
    <property type="match status" value="1"/>
</dbReference>
<dbReference type="PROSITE" id="PS50983">
    <property type="entry name" value="FE_B12_PBP"/>
    <property type="match status" value="1"/>
</dbReference>
<dbReference type="InterPro" id="IPR050902">
    <property type="entry name" value="ABC_Transporter_SBP"/>
</dbReference>
<dbReference type="RefSeq" id="WP_026390214.1">
    <property type="nucleotide sequence ID" value="NZ_LR215048.1"/>
</dbReference>
<dbReference type="EMBL" id="LR215048">
    <property type="protein sequence ID" value="VEU81189.1"/>
    <property type="molecule type" value="Genomic_DNA"/>
</dbReference>
<evidence type="ECO:0000256" key="1">
    <source>
        <dbReference type="ARBA" id="ARBA00008814"/>
    </source>
</evidence>
<feature type="signal peptide" evidence="2">
    <location>
        <begin position="1"/>
        <end position="22"/>
    </location>
</feature>
<protein>
    <submittedName>
        <fullName evidence="4">Corrinoid ABC transporter substrate-binding protein</fullName>
    </submittedName>
</protein>
<proteinExistence type="inferred from homology"/>
<comment type="similarity">
    <text evidence="1">Belongs to the bacterial solute-binding protein 8 family.</text>
</comment>
<dbReference type="STRING" id="1278311.GCA_000428705_00561"/>
<dbReference type="SUPFAM" id="SSF53807">
    <property type="entry name" value="Helical backbone' metal receptor"/>
    <property type="match status" value="1"/>
</dbReference>
<evidence type="ECO:0000313" key="5">
    <source>
        <dbReference type="Proteomes" id="UP000289841"/>
    </source>
</evidence>
<dbReference type="AlphaFoldDB" id="A0A449BFG7"/>
<dbReference type="Gene3D" id="3.40.50.1980">
    <property type="entry name" value="Nitrogenase molybdenum iron protein domain"/>
    <property type="match status" value="2"/>
</dbReference>
<dbReference type="Pfam" id="PF01497">
    <property type="entry name" value="Peripla_BP_2"/>
    <property type="match status" value="1"/>
</dbReference>
<reference evidence="4 5" key="1">
    <citation type="submission" date="2019-01" db="EMBL/GenBank/DDBJ databases">
        <authorList>
            <consortium name="Pathogen Informatics"/>
        </authorList>
    </citation>
    <scope>NUCLEOTIDE SEQUENCE [LARGE SCALE GENOMIC DNA]</scope>
    <source>
        <strain evidence="4 5">NCTC10138</strain>
    </source>
</reference>
<organism evidence="4 5">
    <name type="scientific">Haploplasma axanthum</name>
    <name type="common">Acholeplasma axanthum</name>
    <dbReference type="NCBI Taxonomy" id="29552"/>
    <lineage>
        <taxon>Bacteria</taxon>
        <taxon>Bacillati</taxon>
        <taxon>Mycoplasmatota</taxon>
        <taxon>Mollicutes</taxon>
        <taxon>Acholeplasmatales</taxon>
        <taxon>Acholeplasmataceae</taxon>
        <taxon>Haploplasma</taxon>
    </lineage>
</organism>
<feature type="chain" id="PRO_5019432028" evidence="2">
    <location>
        <begin position="23"/>
        <end position="335"/>
    </location>
</feature>
<sequence length="335" mass="37995">MKKIFIFSVLLISALVLTSCKAEKKDKDIQLAIDQIEKEANEVVINEDSVTFTDADGKSQTITKKPTRVISVYNSYTNLWYEAGGKIVGRIESETELNEDAIKDGSLNLVGKTNTTVSPELLLNANPDLVILSSSKQGKDLIPQLEQNNIKYISMEYNGLGDYLKFLKVFSFLNETDNYDKTGKKIIENIASIISKVPKENNPKALLVFGTTKTLKAYLSSTANGEMLKYLGVTNIGDSWTKESVTSIDINEEYVMSIDPEFIFVQSMSDEAKVKELFEKTYNEKWASLQAIANKKVIFLERDWYHYKPNNEYDKAFLKLAKIIYPTIFENFELK</sequence>
<dbReference type="InterPro" id="IPR002491">
    <property type="entry name" value="ABC_transptr_periplasmic_BD"/>
</dbReference>
<evidence type="ECO:0000259" key="3">
    <source>
        <dbReference type="PROSITE" id="PS50983"/>
    </source>
</evidence>
<evidence type="ECO:0000313" key="4">
    <source>
        <dbReference type="EMBL" id="VEU81189.1"/>
    </source>
</evidence>
<dbReference type="KEGG" id="aaxa:NCTC10138_01586"/>
<keyword evidence="5" id="KW-1185">Reference proteome</keyword>
<dbReference type="Proteomes" id="UP000289841">
    <property type="component" value="Chromosome"/>
</dbReference>
<dbReference type="OrthoDB" id="9816357at2"/>
<dbReference type="PANTHER" id="PTHR30535:SF34">
    <property type="entry name" value="MOLYBDATE-BINDING PROTEIN MOLA"/>
    <property type="match status" value="1"/>
</dbReference>
<accession>A0A449BFG7</accession>
<gene>
    <name evidence="4" type="ORF">NCTC10138_01586</name>
</gene>
<evidence type="ECO:0000256" key="2">
    <source>
        <dbReference type="SAM" id="SignalP"/>
    </source>
</evidence>
<feature type="domain" description="Fe/B12 periplasmic-binding" evidence="3">
    <location>
        <begin position="68"/>
        <end position="328"/>
    </location>
</feature>
<dbReference type="PROSITE" id="PS51257">
    <property type="entry name" value="PROKAR_LIPOPROTEIN"/>
    <property type="match status" value="1"/>
</dbReference>